<gene>
    <name evidence="1" type="ORF">R2601_05498</name>
</gene>
<keyword evidence="2" id="KW-1185">Reference proteome</keyword>
<dbReference type="PROSITE" id="PS51257">
    <property type="entry name" value="PROKAR_LIPOPROTEIN"/>
    <property type="match status" value="1"/>
</dbReference>
<proteinExistence type="predicted"/>
<comment type="caution">
    <text evidence="1">The sequence shown here is derived from an EMBL/GenBank/DDBJ whole genome shotgun (WGS) entry which is preliminary data.</text>
</comment>
<dbReference type="EMBL" id="AATQ01000008">
    <property type="protein sequence ID" value="EAU47152.1"/>
    <property type="molecule type" value="Genomic_DNA"/>
</dbReference>
<sequence>MKPAPVLLMIIAALGLSACGVPFVPLI</sequence>
<organism evidence="1 2">
    <name type="scientific">Salipiger bermudensis (strain DSM 26914 / JCM 13377 / KCTC 12554 / HTCC2601)</name>
    <name type="common">Pelagibaca bermudensis</name>
    <dbReference type="NCBI Taxonomy" id="314265"/>
    <lineage>
        <taxon>Bacteria</taxon>
        <taxon>Pseudomonadati</taxon>
        <taxon>Pseudomonadota</taxon>
        <taxon>Alphaproteobacteria</taxon>
        <taxon>Rhodobacterales</taxon>
        <taxon>Roseobacteraceae</taxon>
        <taxon>Salipiger</taxon>
    </lineage>
</organism>
<name>Q0FSV1_SALBH</name>
<dbReference type="STRING" id="314265.R2601_05498"/>
<protein>
    <recommendedName>
        <fullName evidence="3">Lipoprotein</fullName>
    </recommendedName>
</protein>
<evidence type="ECO:0000313" key="1">
    <source>
        <dbReference type="EMBL" id="EAU47152.1"/>
    </source>
</evidence>
<dbReference type="AlphaFoldDB" id="Q0FSV1"/>
<dbReference type="Proteomes" id="UP000006230">
    <property type="component" value="Unassembled WGS sequence"/>
</dbReference>
<evidence type="ECO:0000313" key="2">
    <source>
        <dbReference type="Proteomes" id="UP000006230"/>
    </source>
</evidence>
<dbReference type="HOGENOM" id="CLU_221654_0_0_5"/>
<evidence type="ECO:0008006" key="3">
    <source>
        <dbReference type="Google" id="ProtNLM"/>
    </source>
</evidence>
<accession>Q0FSV1</accession>
<reference evidence="1 2" key="1">
    <citation type="journal article" date="2010" name="J. Bacteriol.">
        <title>Genome sequences of Pelagibaca bermudensis HTCC2601T and Maritimibacter alkaliphilus HTCC2654T, the type strains of two marine Roseobacter genera.</title>
        <authorList>
            <person name="Thrash J.C."/>
            <person name="Cho J.C."/>
            <person name="Ferriera S."/>
            <person name="Johnson J."/>
            <person name="Vergin K.L."/>
            <person name="Giovannoni S.J."/>
        </authorList>
    </citation>
    <scope>NUCLEOTIDE SEQUENCE [LARGE SCALE GENOMIC DNA]</scope>
    <source>
        <strain evidence="2">DSM 26914 / JCM 13377 / KCTC 12554 / HTCC2601</strain>
    </source>
</reference>